<evidence type="ECO:0000313" key="15">
    <source>
        <dbReference type="EMBL" id="CAE0363097.1"/>
    </source>
</evidence>
<dbReference type="InterPro" id="IPR013785">
    <property type="entry name" value="Aldolase_TIM"/>
</dbReference>
<dbReference type="GO" id="GO:0051537">
    <property type="term" value="F:2 iron, 2 sulfur cluster binding"/>
    <property type="evidence" value="ECO:0007669"/>
    <property type="project" value="UniProtKB-KW"/>
</dbReference>
<dbReference type="PIRSF" id="PIRSF001619">
    <property type="entry name" value="Biotin_synth"/>
    <property type="match status" value="1"/>
</dbReference>
<evidence type="ECO:0000256" key="4">
    <source>
        <dbReference type="ARBA" id="ARBA00022485"/>
    </source>
</evidence>
<proteinExistence type="inferred from homology"/>
<dbReference type="PROSITE" id="PS51918">
    <property type="entry name" value="RADICAL_SAM"/>
    <property type="match status" value="1"/>
</dbReference>
<evidence type="ECO:0000256" key="10">
    <source>
        <dbReference type="ARBA" id="ARBA00023004"/>
    </source>
</evidence>
<dbReference type="InterPro" id="IPR010722">
    <property type="entry name" value="BATS_dom"/>
</dbReference>
<keyword evidence="8 13" id="KW-0479">Metal-binding</keyword>
<dbReference type="SUPFAM" id="SSF102114">
    <property type="entry name" value="Radical SAM enzymes"/>
    <property type="match status" value="1"/>
</dbReference>
<dbReference type="Pfam" id="PF04055">
    <property type="entry name" value="Radical_SAM"/>
    <property type="match status" value="1"/>
</dbReference>
<evidence type="ECO:0000256" key="9">
    <source>
        <dbReference type="ARBA" id="ARBA00022756"/>
    </source>
</evidence>
<dbReference type="HAMAP" id="MF_01694">
    <property type="entry name" value="BioB"/>
    <property type="match status" value="1"/>
</dbReference>
<dbReference type="PANTHER" id="PTHR22976:SF2">
    <property type="entry name" value="BIOTIN SYNTHASE, MITOCHONDRIAL"/>
    <property type="match status" value="1"/>
</dbReference>
<keyword evidence="11 13" id="KW-0411">Iron-sulfur</keyword>
<feature type="domain" description="Radical SAM core" evidence="14">
    <location>
        <begin position="98"/>
        <end position="328"/>
    </location>
</feature>
<evidence type="ECO:0000256" key="7">
    <source>
        <dbReference type="ARBA" id="ARBA00022714"/>
    </source>
</evidence>
<feature type="binding site" evidence="13">
    <location>
        <position position="117"/>
    </location>
    <ligand>
        <name>[4Fe-4S] cluster</name>
        <dbReference type="ChEBI" id="CHEBI:49883"/>
        <note>4Fe-4S-S-AdoMet</note>
    </ligand>
</feature>
<dbReference type="SFLD" id="SFLDG01060">
    <property type="entry name" value="BATS_domain_containing"/>
    <property type="match status" value="1"/>
</dbReference>
<feature type="binding site" evidence="13">
    <location>
        <position position="323"/>
    </location>
    <ligand>
        <name>[2Fe-2S] cluster</name>
        <dbReference type="ChEBI" id="CHEBI:190135"/>
    </ligand>
</feature>
<dbReference type="EC" id="2.8.1.6" evidence="3"/>
<evidence type="ECO:0000256" key="11">
    <source>
        <dbReference type="ARBA" id="ARBA00023014"/>
    </source>
</evidence>
<dbReference type="SFLD" id="SFLDS00029">
    <property type="entry name" value="Radical_SAM"/>
    <property type="match status" value="1"/>
</dbReference>
<dbReference type="GO" id="GO:0004076">
    <property type="term" value="F:biotin synthase activity"/>
    <property type="evidence" value="ECO:0007669"/>
    <property type="project" value="UniProtKB-EC"/>
</dbReference>
<feature type="binding site" evidence="13">
    <location>
        <position position="113"/>
    </location>
    <ligand>
        <name>[4Fe-4S] cluster</name>
        <dbReference type="ChEBI" id="CHEBI:49883"/>
        <note>4Fe-4S-S-AdoMet</note>
    </ligand>
</feature>
<dbReference type="Gene3D" id="3.20.20.70">
    <property type="entry name" value="Aldolase class I"/>
    <property type="match status" value="1"/>
</dbReference>
<dbReference type="UniPathway" id="UPA00078">
    <property type="reaction ID" value="UER00162"/>
</dbReference>
<dbReference type="EMBL" id="HBIJ01005424">
    <property type="protein sequence ID" value="CAE0363097.1"/>
    <property type="molecule type" value="Transcribed_RNA"/>
</dbReference>
<feature type="binding site" evidence="13">
    <location>
        <position position="120"/>
    </location>
    <ligand>
        <name>[4Fe-4S] cluster</name>
        <dbReference type="ChEBI" id="CHEBI:49883"/>
        <note>4Fe-4S-S-AdoMet</note>
    </ligand>
</feature>
<dbReference type="InterPro" id="IPR007197">
    <property type="entry name" value="rSAM"/>
</dbReference>
<gene>
    <name evidence="15" type="ORF">ALAG00032_LOCUS3838</name>
</gene>
<dbReference type="SMART" id="SM00876">
    <property type="entry name" value="BATS"/>
    <property type="match status" value="1"/>
</dbReference>
<evidence type="ECO:0000256" key="6">
    <source>
        <dbReference type="ARBA" id="ARBA00022691"/>
    </source>
</evidence>
<dbReference type="InterPro" id="IPR002684">
    <property type="entry name" value="Biotin_synth/BioAB"/>
</dbReference>
<evidence type="ECO:0000256" key="12">
    <source>
        <dbReference type="ARBA" id="ARBA00034078"/>
    </source>
</evidence>
<dbReference type="SFLD" id="SFLDF00272">
    <property type="entry name" value="biotin_synthase"/>
    <property type="match status" value="1"/>
</dbReference>
<dbReference type="SFLD" id="SFLDG01278">
    <property type="entry name" value="biotin_synthase_like"/>
    <property type="match status" value="1"/>
</dbReference>
<keyword evidence="10 13" id="KW-0408">Iron</keyword>
<name>A0A7S3JUI9_9STRA</name>
<protein>
    <recommendedName>
        <fullName evidence="3">biotin synthase</fullName>
        <ecNumber evidence="3">2.8.1.6</ecNumber>
    </recommendedName>
</protein>
<dbReference type="NCBIfam" id="TIGR00433">
    <property type="entry name" value="bioB"/>
    <property type="match status" value="1"/>
</dbReference>
<accession>A0A7S3JUI9</accession>
<comment type="similarity">
    <text evidence="2">Belongs to the radical SAM superfamily. Biotin synthase family.</text>
</comment>
<dbReference type="InterPro" id="IPR006638">
    <property type="entry name" value="Elp3/MiaA/NifB-like_rSAM"/>
</dbReference>
<evidence type="ECO:0000256" key="2">
    <source>
        <dbReference type="ARBA" id="ARBA00010765"/>
    </source>
</evidence>
<dbReference type="PANTHER" id="PTHR22976">
    <property type="entry name" value="BIOTIN SYNTHASE"/>
    <property type="match status" value="1"/>
</dbReference>
<dbReference type="CDD" id="cd01335">
    <property type="entry name" value="Radical_SAM"/>
    <property type="match status" value="1"/>
</dbReference>
<dbReference type="AlphaFoldDB" id="A0A7S3JUI9"/>
<dbReference type="InterPro" id="IPR024177">
    <property type="entry name" value="Biotin_synthase"/>
</dbReference>
<feature type="binding site" evidence="13">
    <location>
        <position position="157"/>
    </location>
    <ligand>
        <name>[2Fe-2S] cluster</name>
        <dbReference type="ChEBI" id="CHEBI:190135"/>
    </ligand>
</feature>
<dbReference type="SMART" id="SM00729">
    <property type="entry name" value="Elp3"/>
    <property type="match status" value="1"/>
</dbReference>
<evidence type="ECO:0000256" key="5">
    <source>
        <dbReference type="ARBA" id="ARBA00022679"/>
    </source>
</evidence>
<keyword evidence="6 13" id="KW-0949">S-adenosyl-L-methionine</keyword>
<organism evidence="15">
    <name type="scientific">Aureoumbra lagunensis</name>
    <dbReference type="NCBI Taxonomy" id="44058"/>
    <lineage>
        <taxon>Eukaryota</taxon>
        <taxon>Sar</taxon>
        <taxon>Stramenopiles</taxon>
        <taxon>Ochrophyta</taxon>
        <taxon>Pelagophyceae</taxon>
        <taxon>Pelagomonadales</taxon>
        <taxon>Aureoumbra</taxon>
    </lineage>
</organism>
<reference evidence="15" key="1">
    <citation type="submission" date="2021-01" db="EMBL/GenBank/DDBJ databases">
        <authorList>
            <person name="Corre E."/>
            <person name="Pelletier E."/>
            <person name="Niang G."/>
            <person name="Scheremetjew M."/>
            <person name="Finn R."/>
            <person name="Kale V."/>
            <person name="Holt S."/>
            <person name="Cochrane G."/>
            <person name="Meng A."/>
            <person name="Brown T."/>
            <person name="Cohen L."/>
        </authorList>
    </citation>
    <scope>NUCLEOTIDE SEQUENCE</scope>
    <source>
        <strain evidence="15">CCMP1510</strain>
    </source>
</reference>
<comment type="cofactor">
    <cofactor evidence="13">
        <name>[2Fe-2S] cluster</name>
        <dbReference type="ChEBI" id="CHEBI:190135"/>
    </cofactor>
    <text evidence="13">Binds 1 [2Fe-2S] cluster. The cluster is coordinated with 3 cysteines and 1 arginine.</text>
</comment>
<evidence type="ECO:0000256" key="8">
    <source>
        <dbReference type="ARBA" id="ARBA00022723"/>
    </source>
</evidence>
<feature type="binding site" evidence="13">
    <location>
        <position position="250"/>
    </location>
    <ligand>
        <name>[2Fe-2S] cluster</name>
        <dbReference type="ChEBI" id="CHEBI:190135"/>
    </ligand>
</feature>
<comment type="pathway">
    <text evidence="1">Cofactor biosynthesis; biotin biosynthesis; biotin from 7,8-diaminononanoate: step 2/2.</text>
</comment>
<sequence length="386" mass="42292">MALKRISRIVRLSTQQMPLEETSGATITVTRVAKKVNSSTKKEVESLADDAALRARVVALYPVRNDWTMEEVREIYEMPLLELIREAGAVHRAYWDASEVQRCTLLSIKTGGCTENCKYCSQSVRYKTHVKPTRQLAVDQVVAAAKRAKAAGSSRFCMGAAWRELGNKQKAFNDILDMVQQISNEGLEVCATLGMLNQEQAKKLKEAGLTAYNHNLDTSRDFYPSVVTSRSYDDRLETIANVRAAGISVCSGGILGLGEEHQDRASMLHTYATLPGGHPESLPVNALVPVEGTPMANNQAVSAFEVIRMIAAARILLPTTMVRLSAGRLSFSESEQALMFLAGANSIFDGDKLLTTPNPDRDEDSHLFDTLGITGVKPTPRFNTTP</sequence>
<keyword evidence="9" id="KW-0093">Biotin biosynthesis</keyword>
<keyword evidence="5" id="KW-0808">Transferase</keyword>
<keyword evidence="7 13" id="KW-0001">2Fe-2S</keyword>
<keyword evidence="4 13" id="KW-0004">4Fe-4S</keyword>
<feature type="binding site" evidence="13">
    <location>
        <position position="190"/>
    </location>
    <ligand>
        <name>[2Fe-2S] cluster</name>
        <dbReference type="ChEBI" id="CHEBI:190135"/>
    </ligand>
</feature>
<evidence type="ECO:0000259" key="14">
    <source>
        <dbReference type="PROSITE" id="PS51918"/>
    </source>
</evidence>
<evidence type="ECO:0000256" key="13">
    <source>
        <dbReference type="PIRSR" id="PIRSR001619-1"/>
    </source>
</evidence>
<comment type="cofactor">
    <cofactor evidence="12">
        <name>[2Fe-2S] cluster</name>
        <dbReference type="ChEBI" id="CHEBI:190135"/>
    </cofactor>
</comment>
<comment type="cofactor">
    <cofactor evidence="13">
        <name>[4Fe-4S] cluster</name>
        <dbReference type="ChEBI" id="CHEBI:49883"/>
    </cofactor>
    <text evidence="13">Binds 1 [4Fe-4S] cluster. The cluster is coordinated with 3 cysteines and an exchangeable S-adenosyl-L-methionine.</text>
</comment>
<dbReference type="Pfam" id="PF06968">
    <property type="entry name" value="BATS"/>
    <property type="match status" value="1"/>
</dbReference>
<dbReference type="GO" id="GO:0009102">
    <property type="term" value="P:biotin biosynthetic process"/>
    <property type="evidence" value="ECO:0007669"/>
    <property type="project" value="UniProtKB-UniPathway"/>
</dbReference>
<dbReference type="GO" id="GO:0046872">
    <property type="term" value="F:metal ion binding"/>
    <property type="evidence" value="ECO:0007669"/>
    <property type="project" value="UniProtKB-KW"/>
</dbReference>
<evidence type="ECO:0000256" key="1">
    <source>
        <dbReference type="ARBA" id="ARBA00004942"/>
    </source>
</evidence>
<dbReference type="GO" id="GO:0051539">
    <property type="term" value="F:4 iron, 4 sulfur cluster binding"/>
    <property type="evidence" value="ECO:0007669"/>
    <property type="project" value="UniProtKB-KW"/>
</dbReference>
<evidence type="ECO:0000256" key="3">
    <source>
        <dbReference type="ARBA" id="ARBA00012236"/>
    </source>
</evidence>
<dbReference type="InterPro" id="IPR058240">
    <property type="entry name" value="rSAM_sf"/>
</dbReference>
<dbReference type="GO" id="GO:0005739">
    <property type="term" value="C:mitochondrion"/>
    <property type="evidence" value="ECO:0007669"/>
    <property type="project" value="TreeGrafter"/>
</dbReference>